<dbReference type="EMBL" id="MFHJ01000015">
    <property type="protein sequence ID" value="OGF74140.1"/>
    <property type="molecule type" value="Genomic_DNA"/>
</dbReference>
<accession>A0A1F5WEZ3</accession>
<evidence type="ECO:0008006" key="3">
    <source>
        <dbReference type="Google" id="ProtNLM"/>
    </source>
</evidence>
<protein>
    <recommendedName>
        <fullName evidence="3">Nucleotidyl transferase AbiEii/AbiGii toxin family protein</fullName>
    </recommendedName>
</protein>
<dbReference type="AlphaFoldDB" id="A0A1F5WEZ3"/>
<dbReference type="Gene3D" id="3.10.450.620">
    <property type="entry name" value="JHP933, nucleotidyltransferase-like core domain"/>
    <property type="match status" value="1"/>
</dbReference>
<comment type="caution">
    <text evidence="1">The sequence shown here is derived from an EMBL/GenBank/DDBJ whole genome shotgun (WGS) entry which is preliminary data.</text>
</comment>
<dbReference type="Pfam" id="PF08843">
    <property type="entry name" value="AbiEii"/>
    <property type="match status" value="1"/>
</dbReference>
<reference evidence="1 2" key="1">
    <citation type="journal article" date="2016" name="Nat. Commun.">
        <title>Thousands of microbial genomes shed light on interconnected biogeochemical processes in an aquifer system.</title>
        <authorList>
            <person name="Anantharaman K."/>
            <person name="Brown C.T."/>
            <person name="Hug L.A."/>
            <person name="Sharon I."/>
            <person name="Castelle C.J."/>
            <person name="Probst A.J."/>
            <person name="Thomas B.C."/>
            <person name="Singh A."/>
            <person name="Wilkins M.J."/>
            <person name="Karaoz U."/>
            <person name="Brodie E.L."/>
            <person name="Williams K.H."/>
            <person name="Hubbard S.S."/>
            <person name="Banfield J.F."/>
        </authorList>
    </citation>
    <scope>NUCLEOTIDE SEQUENCE [LARGE SCALE GENOMIC DNA]</scope>
</reference>
<organism evidence="1 2">
    <name type="scientific">Candidatus Giovannonibacteria bacterium RIFCSPHIGHO2_02_43_16</name>
    <dbReference type="NCBI Taxonomy" id="1798331"/>
    <lineage>
        <taxon>Bacteria</taxon>
        <taxon>Candidatus Giovannoniibacteriota</taxon>
    </lineage>
</organism>
<sequence length="219" mass="25300">MGEEVLTQKQKDAITHISSTPELASFYLSGGTALAAYYLRHRLSDDLDFFSPEKPDLVFLHAFSEKLKNILEAKEILYTRLYDRNQFFFSLKRGEAQEELKIEFTYYPFPNLEGHKIIDGVKIASIRDIAAGKLMALLDRFDPKDFVDLYFLMKGTQLKLIWKDAENKFGIKIDPIFLGGELAKVKRVEGLPKMIKRLTVEELKTFFSEKAQELKSDIF</sequence>
<evidence type="ECO:0000313" key="1">
    <source>
        <dbReference type="EMBL" id="OGF74140.1"/>
    </source>
</evidence>
<evidence type="ECO:0000313" key="2">
    <source>
        <dbReference type="Proteomes" id="UP000178276"/>
    </source>
</evidence>
<dbReference type="Proteomes" id="UP000178276">
    <property type="component" value="Unassembled WGS sequence"/>
</dbReference>
<dbReference type="InterPro" id="IPR014942">
    <property type="entry name" value="AbiEii"/>
</dbReference>
<name>A0A1F5WEZ3_9BACT</name>
<proteinExistence type="predicted"/>
<gene>
    <name evidence="1" type="ORF">A2W57_01810</name>
</gene>